<dbReference type="AlphaFoldDB" id="A0A0X8GYF6"/>
<keyword evidence="6" id="KW-1185">Reference proteome</keyword>
<evidence type="ECO:0000259" key="4">
    <source>
        <dbReference type="Pfam" id="PF03358"/>
    </source>
</evidence>
<keyword evidence="3" id="KW-0560">Oxidoreductase</keyword>
<dbReference type="KEGG" id="erl:AOC36_01600"/>
<keyword evidence="1" id="KW-0285">Flavoprotein</keyword>
<dbReference type="InterPro" id="IPR005025">
    <property type="entry name" value="FMN_Rdtase-like_dom"/>
</dbReference>
<sequence length="189" mass="20973">MNIVALIGSVSGKKTKTALNTVMNCFDDVHTKTSLNIGEYALQFSDGRPIWEYNEDTQTLINTILACDILIVGTPTYQTSIPGALKNVFDLLPPNALKNKVVGIVALAGSSKHYLMVESQLKPILAYMGAFLVQKYVFIEDADFEDGIIANTNILHRIHQLCYDSMFMAKTYEHSKGAYNPTHTQTHTL</sequence>
<dbReference type="OrthoDB" id="1643408at2"/>
<dbReference type="EMBL" id="CP013213">
    <property type="protein sequence ID" value="AMC92726.1"/>
    <property type="molecule type" value="Genomic_DNA"/>
</dbReference>
<evidence type="ECO:0000256" key="1">
    <source>
        <dbReference type="ARBA" id="ARBA00022630"/>
    </source>
</evidence>
<dbReference type="SUPFAM" id="SSF52218">
    <property type="entry name" value="Flavoproteins"/>
    <property type="match status" value="1"/>
</dbReference>
<dbReference type="RefSeq" id="WP_067630486.1">
    <property type="nucleotide sequence ID" value="NZ_CP013213.1"/>
</dbReference>
<dbReference type="Proteomes" id="UP000063781">
    <property type="component" value="Chromosome"/>
</dbReference>
<proteinExistence type="predicted"/>
<dbReference type="Pfam" id="PF03358">
    <property type="entry name" value="FMN_red"/>
    <property type="match status" value="1"/>
</dbReference>
<dbReference type="PANTHER" id="PTHR43408">
    <property type="entry name" value="FMN REDUCTASE (NADPH)"/>
    <property type="match status" value="1"/>
</dbReference>
<evidence type="ECO:0000256" key="3">
    <source>
        <dbReference type="ARBA" id="ARBA00023002"/>
    </source>
</evidence>
<dbReference type="GO" id="GO:0016491">
    <property type="term" value="F:oxidoreductase activity"/>
    <property type="evidence" value="ECO:0007669"/>
    <property type="project" value="UniProtKB-KW"/>
</dbReference>
<name>A0A0X8GYF6_9FIRM</name>
<dbReference type="PANTHER" id="PTHR43408:SF2">
    <property type="entry name" value="FMN REDUCTASE (NADPH)"/>
    <property type="match status" value="1"/>
</dbReference>
<organism evidence="5 6">
    <name type="scientific">Erysipelothrix larvae</name>
    <dbReference type="NCBI Taxonomy" id="1514105"/>
    <lineage>
        <taxon>Bacteria</taxon>
        <taxon>Bacillati</taxon>
        <taxon>Bacillota</taxon>
        <taxon>Erysipelotrichia</taxon>
        <taxon>Erysipelotrichales</taxon>
        <taxon>Erysipelotrichaceae</taxon>
        <taxon>Erysipelothrix</taxon>
    </lineage>
</organism>
<evidence type="ECO:0000313" key="6">
    <source>
        <dbReference type="Proteomes" id="UP000063781"/>
    </source>
</evidence>
<dbReference type="InterPro" id="IPR051814">
    <property type="entry name" value="NAD(P)H-dep_FMN_reductase"/>
</dbReference>
<dbReference type="Gene3D" id="3.40.50.360">
    <property type="match status" value="1"/>
</dbReference>
<dbReference type="STRING" id="1514105.AOC36_01600"/>
<gene>
    <name evidence="5" type="ORF">AOC36_01600</name>
</gene>
<dbReference type="InterPro" id="IPR029039">
    <property type="entry name" value="Flavoprotein-like_sf"/>
</dbReference>
<reference evidence="5 6" key="1">
    <citation type="submission" date="2015-10" db="EMBL/GenBank/DDBJ databases">
        <title>Erysipelothrix larvae sp. LV19 isolated from the larval gut of the rhinoceros beetle, Trypoxylus dichotomus.</title>
        <authorList>
            <person name="Lim S."/>
            <person name="Kim B.-C."/>
        </authorList>
    </citation>
    <scope>NUCLEOTIDE SEQUENCE [LARGE SCALE GENOMIC DNA]</scope>
    <source>
        <strain evidence="5 6">LV19</strain>
    </source>
</reference>
<keyword evidence="2" id="KW-0288">FMN</keyword>
<accession>A0A0X8GYF6</accession>
<evidence type="ECO:0000313" key="5">
    <source>
        <dbReference type="EMBL" id="AMC92726.1"/>
    </source>
</evidence>
<feature type="domain" description="NADPH-dependent FMN reductase-like" evidence="4">
    <location>
        <begin position="1"/>
        <end position="140"/>
    </location>
</feature>
<protein>
    <submittedName>
        <fullName evidence="5">FMN reductase</fullName>
    </submittedName>
</protein>
<evidence type="ECO:0000256" key="2">
    <source>
        <dbReference type="ARBA" id="ARBA00022643"/>
    </source>
</evidence>